<gene>
    <name evidence="2" type="ORF">ESP62_013585</name>
</gene>
<dbReference type="AlphaFoldDB" id="A0A641AM26"/>
<evidence type="ECO:0000256" key="1">
    <source>
        <dbReference type="SAM" id="Phobius"/>
    </source>
</evidence>
<sequence length="225" mass="23560">MAPQQTLNRIHEPHRRVRLGPAALRELCDAMAFEQPYRDDLPMIHIAGDDWTAGNADDLLAIPLVSLKSLKLASARSGLALTITGTMAVLQTPAAGTATAASEVAAEKVRRILGANRCASAAPFRTIAAIMLGYLAAVGLLIVGLAVCSAAIPVSSMLGILTTGMLSTVVLMRHLSAPLPPPDAVILDEDAWATRPFFTKCGLELMLVAAAISIIVATISPFRGS</sequence>
<feature type="transmembrane region" description="Helical" evidence="1">
    <location>
        <begin position="197"/>
        <end position="219"/>
    </location>
</feature>
<evidence type="ECO:0000313" key="2">
    <source>
        <dbReference type="EMBL" id="KAA1376453.1"/>
    </source>
</evidence>
<comment type="caution">
    <text evidence="2">The sequence shown here is derived from an EMBL/GenBank/DDBJ whole genome shotgun (WGS) entry which is preliminary data.</text>
</comment>
<keyword evidence="1" id="KW-0812">Transmembrane</keyword>
<dbReference type="EMBL" id="SDPP02000003">
    <property type="protein sequence ID" value="KAA1376453.1"/>
    <property type="molecule type" value="Genomic_DNA"/>
</dbReference>
<reference evidence="2" key="1">
    <citation type="submission" date="2019-09" db="EMBL/GenBank/DDBJ databases">
        <authorList>
            <person name="Li J."/>
        </authorList>
    </citation>
    <scope>NUCLEOTIDE SEQUENCE [LARGE SCALE GENOMIC DNA]</scope>
    <source>
        <strain evidence="2">NRBC 14897</strain>
    </source>
</reference>
<feature type="transmembrane region" description="Helical" evidence="1">
    <location>
        <begin position="127"/>
        <end position="152"/>
    </location>
</feature>
<organism evidence="2 3">
    <name type="scientific">Aeromicrobium fastidiosum</name>
    <dbReference type="NCBI Taxonomy" id="52699"/>
    <lineage>
        <taxon>Bacteria</taxon>
        <taxon>Bacillati</taxon>
        <taxon>Actinomycetota</taxon>
        <taxon>Actinomycetes</taxon>
        <taxon>Propionibacteriales</taxon>
        <taxon>Nocardioidaceae</taxon>
        <taxon>Aeromicrobium</taxon>
    </lineage>
</organism>
<keyword evidence="1" id="KW-0472">Membrane</keyword>
<dbReference type="Proteomes" id="UP001515100">
    <property type="component" value="Unassembled WGS sequence"/>
</dbReference>
<name>A0A641AM26_9ACTN</name>
<dbReference type="RefSeq" id="WP_129184528.1">
    <property type="nucleotide sequence ID" value="NZ_JAGIOG010000001.1"/>
</dbReference>
<evidence type="ECO:0000313" key="3">
    <source>
        <dbReference type="Proteomes" id="UP001515100"/>
    </source>
</evidence>
<accession>A0A641AM26</accession>
<proteinExistence type="predicted"/>
<keyword evidence="3" id="KW-1185">Reference proteome</keyword>
<protein>
    <submittedName>
        <fullName evidence="2">Uncharacterized protein</fullName>
    </submittedName>
</protein>
<keyword evidence="1" id="KW-1133">Transmembrane helix</keyword>